<feature type="region of interest" description="Disordered" evidence="1">
    <location>
        <begin position="276"/>
        <end position="298"/>
    </location>
</feature>
<evidence type="ECO:0000256" key="1">
    <source>
        <dbReference type="SAM" id="MobiDB-lite"/>
    </source>
</evidence>
<dbReference type="Proteomes" id="UP000294682">
    <property type="component" value="Unassembled WGS sequence"/>
</dbReference>
<sequence length="472" mass="54625">MTQENYNYRTSPLLLRNQFDGADIWKIPLIPKAEFSEADFENLRLIGFDRTKLENNNLLERMVHFFLYDYKFERVWKSPDSDIEKLRRYRAVLSPDFSIYTEMTPVLQLYNVFRNRWCGAYFASKGMRVVPTVSWGEENTFDFCFMGIPKGSTVAVSTYMVSAHGNHADQKEFFLKGYREMMRRLEPQRIICYNEPFPEMEGNIIFVDYELSSWKYQNDDYVPSKYLPYILGEKPLPKDSGIVIKSGYIPCNPPAHKGMGSVHGGKWTPAKPDDERFVGKPGEIKQSQTGGKGGGYHRETKIGEDGRAIIERHHSVHGNPAKHTDPHDHIIDWSKGFPDLEPPINYPDGAPVFKKYGGLKTMDDMITFVPDNRSEEQRLEDNRFKTISEFKWSVQCGAEIEFVWKDKTFGIFSKLQKTPDSPIQILITQVLIDNPEATEGWYDTPDEALEYVIDGERLRDIITRVEVTDRTI</sequence>
<proteinExistence type="predicted"/>
<evidence type="ECO:0000313" key="2">
    <source>
        <dbReference type="EMBL" id="TCL41551.1"/>
    </source>
</evidence>
<dbReference type="InterPro" id="IPR025530">
    <property type="entry name" value="DUF4417"/>
</dbReference>
<name>A0A9X8UI38_9FIRM</name>
<protein>
    <submittedName>
        <fullName evidence="2">Uncharacterized protein DUF4417</fullName>
    </submittedName>
</protein>
<dbReference type="EMBL" id="SLUK01000013">
    <property type="protein sequence ID" value="TCL41551.1"/>
    <property type="molecule type" value="Genomic_DNA"/>
</dbReference>
<gene>
    <name evidence="2" type="ORF">EDD78_11324</name>
</gene>
<evidence type="ECO:0000313" key="3">
    <source>
        <dbReference type="Proteomes" id="UP000294682"/>
    </source>
</evidence>
<comment type="caution">
    <text evidence="2">The sequence shown here is derived from an EMBL/GenBank/DDBJ whole genome shotgun (WGS) entry which is preliminary data.</text>
</comment>
<dbReference type="AlphaFoldDB" id="A0A9X8UI38"/>
<reference evidence="2 3" key="1">
    <citation type="submission" date="2019-03" db="EMBL/GenBank/DDBJ databases">
        <title>Genomic Encyclopedia of Type Strains, Phase IV (KMG-IV): sequencing the most valuable type-strain genomes for metagenomic binning, comparative biology and taxonomic classification.</title>
        <authorList>
            <person name="Goeker M."/>
        </authorList>
    </citation>
    <scope>NUCLEOTIDE SEQUENCE [LARGE SCALE GENOMIC DNA]</scope>
    <source>
        <strain evidence="2 3">DSM 100433</strain>
    </source>
</reference>
<organism evidence="2 3">
    <name type="scientific">Harryflintia acetispora</name>
    <dbReference type="NCBI Taxonomy" id="1849041"/>
    <lineage>
        <taxon>Bacteria</taxon>
        <taxon>Bacillati</taxon>
        <taxon>Bacillota</taxon>
        <taxon>Clostridia</taxon>
        <taxon>Eubacteriales</taxon>
        <taxon>Oscillospiraceae</taxon>
        <taxon>Harryflintia</taxon>
    </lineage>
</organism>
<keyword evidence="3" id="KW-1185">Reference proteome</keyword>
<accession>A0A9X8UI38</accession>
<dbReference type="Pfam" id="PF14386">
    <property type="entry name" value="DUF4417"/>
    <property type="match status" value="1"/>
</dbReference>